<sequence>MKPIISVVLPFYREGQLLAPAIDSVLSQTFQGWELVLVDNNASKETRHTARRYADSYPEKIRLIHEPEQGVISARNTGILQSQGEFIALSDGDDLLKPERLKRQYEVLSSRPDLAMVACHYDLLSYDGQTVLEENCPGFTHGSQNILEWKSYLKALFQPLHLNHMESFDLFGSPFLFFRKDVAIKAGLLDKRFNPRDLEDFEFCMRMFELGGFYLIPESLQFYRAENADTRRNKHKDKHTKMTLDKLQVFFTVLWERYGRDYPENHPVFRSLLAFHLNNFGCYLMRFSKGKGIGASWIRRAVFLRPGDLRYWKSYTKTFLPHRTHPRYFDFPEERQEELEFDRTFANRFLSEKSYRTGSVEFT</sequence>
<dbReference type="EMBL" id="CP002919">
    <property type="protein sequence ID" value="AFS53001.1"/>
    <property type="molecule type" value="Genomic_DNA"/>
</dbReference>
<dbReference type="KEGG" id="lfi:LFML04_0767"/>
<name>J9Z9Z4_LEPFM</name>
<dbReference type="InterPro" id="IPR050834">
    <property type="entry name" value="Glycosyltransf_2"/>
</dbReference>
<dbReference type="PANTHER" id="PTHR43685">
    <property type="entry name" value="GLYCOSYLTRANSFERASE"/>
    <property type="match status" value="1"/>
</dbReference>
<keyword evidence="2" id="KW-0808">Transferase</keyword>
<dbReference type="Gene3D" id="3.90.550.10">
    <property type="entry name" value="Spore Coat Polysaccharide Biosynthesis Protein SpsA, Chain A"/>
    <property type="match status" value="1"/>
</dbReference>
<evidence type="ECO:0000259" key="1">
    <source>
        <dbReference type="Pfam" id="PF00535"/>
    </source>
</evidence>
<gene>
    <name evidence="2" type="ordered locus">LFML04_0767</name>
</gene>
<dbReference type="RefSeq" id="WP_014960511.1">
    <property type="nucleotide sequence ID" value="NC_018649.1"/>
</dbReference>
<evidence type="ECO:0000313" key="3">
    <source>
        <dbReference type="Proteomes" id="UP000006177"/>
    </source>
</evidence>
<organism evidence="2 3">
    <name type="scientific">Leptospirillum ferriphilum (strain ML-04)</name>
    <dbReference type="NCBI Taxonomy" id="1048260"/>
    <lineage>
        <taxon>Bacteria</taxon>
        <taxon>Pseudomonadati</taxon>
        <taxon>Nitrospirota</taxon>
        <taxon>Nitrospiria</taxon>
        <taxon>Nitrospirales</taxon>
        <taxon>Nitrospiraceae</taxon>
        <taxon>Leptospirillum</taxon>
    </lineage>
</organism>
<accession>J9Z9Z4</accession>
<dbReference type="InterPro" id="IPR001173">
    <property type="entry name" value="Glyco_trans_2-like"/>
</dbReference>
<dbReference type="PANTHER" id="PTHR43685:SF11">
    <property type="entry name" value="GLYCOSYLTRANSFERASE TAGX-RELATED"/>
    <property type="match status" value="1"/>
</dbReference>
<dbReference type="SUPFAM" id="SSF53448">
    <property type="entry name" value="Nucleotide-diphospho-sugar transferases"/>
    <property type="match status" value="1"/>
</dbReference>
<dbReference type="InterPro" id="IPR029044">
    <property type="entry name" value="Nucleotide-diphossugar_trans"/>
</dbReference>
<dbReference type="PATRIC" id="fig|1048260.3.peg.836"/>
<dbReference type="STRING" id="1048260.LFML04_0767"/>
<dbReference type="HOGENOM" id="CLU_025996_0_0_0"/>
<evidence type="ECO:0000313" key="2">
    <source>
        <dbReference type="EMBL" id="AFS53001.1"/>
    </source>
</evidence>
<dbReference type="Proteomes" id="UP000006177">
    <property type="component" value="Chromosome"/>
</dbReference>
<dbReference type="GO" id="GO:0016740">
    <property type="term" value="F:transferase activity"/>
    <property type="evidence" value="ECO:0007669"/>
    <property type="project" value="UniProtKB-KW"/>
</dbReference>
<protein>
    <submittedName>
        <fullName evidence="2">Putative glycosyl transferase, family 2</fullName>
    </submittedName>
</protein>
<reference evidence="2 3" key="1">
    <citation type="journal article" date="2011" name="J. Microbiol.">
        <title>Complete genome of Leptospirillum ferriphilum ML-04 provides insight into its physiology and environmental adaptation.</title>
        <authorList>
            <person name="Mi S."/>
            <person name="Song J."/>
            <person name="Lin J."/>
            <person name="Che Y."/>
            <person name="Zheng H."/>
            <person name="Lin J."/>
        </authorList>
    </citation>
    <scope>NUCLEOTIDE SEQUENCE [LARGE SCALE GENOMIC DNA]</scope>
    <source>
        <strain evidence="2 3">ML-04</strain>
    </source>
</reference>
<dbReference type="AlphaFoldDB" id="J9Z9Z4"/>
<dbReference type="CDD" id="cd00761">
    <property type="entry name" value="Glyco_tranf_GTA_type"/>
    <property type="match status" value="1"/>
</dbReference>
<feature type="domain" description="Glycosyltransferase 2-like" evidence="1">
    <location>
        <begin position="6"/>
        <end position="121"/>
    </location>
</feature>
<proteinExistence type="predicted"/>
<dbReference type="Pfam" id="PF00535">
    <property type="entry name" value="Glycos_transf_2"/>
    <property type="match status" value="1"/>
</dbReference>